<protein>
    <submittedName>
        <fullName evidence="2">Uncharacterized protein</fullName>
    </submittedName>
</protein>
<proteinExistence type="predicted"/>
<dbReference type="AlphaFoldDB" id="A0A232FMB2"/>
<comment type="caution">
    <text evidence="2">The sequence shown here is derived from an EMBL/GenBank/DDBJ whole genome shotgun (WGS) entry which is preliminary data.</text>
</comment>
<dbReference type="Proteomes" id="UP000215335">
    <property type="component" value="Unassembled WGS sequence"/>
</dbReference>
<evidence type="ECO:0000313" key="2">
    <source>
        <dbReference type="EMBL" id="OXU31881.1"/>
    </source>
</evidence>
<gene>
    <name evidence="2" type="ORF">TSAR_010161</name>
</gene>
<evidence type="ECO:0000313" key="3">
    <source>
        <dbReference type="Proteomes" id="UP000215335"/>
    </source>
</evidence>
<reference evidence="2 3" key="1">
    <citation type="journal article" date="2017" name="Curr. Biol.">
        <title>The Evolution of Venom by Co-option of Single-Copy Genes.</title>
        <authorList>
            <person name="Martinson E.O."/>
            <person name="Mrinalini"/>
            <person name="Kelkar Y.D."/>
            <person name="Chang C.H."/>
            <person name="Werren J.H."/>
        </authorList>
    </citation>
    <scope>NUCLEOTIDE SEQUENCE [LARGE SCALE GENOMIC DNA]</scope>
    <source>
        <strain evidence="2 3">Alberta</strain>
        <tissue evidence="2">Whole body</tissue>
    </source>
</reference>
<keyword evidence="3" id="KW-1185">Reference proteome</keyword>
<name>A0A232FMB2_9HYME</name>
<keyword evidence="1" id="KW-0472">Membrane</keyword>
<feature type="transmembrane region" description="Helical" evidence="1">
    <location>
        <begin position="167"/>
        <end position="189"/>
    </location>
</feature>
<dbReference type="EMBL" id="NNAY01000020">
    <property type="protein sequence ID" value="OXU31881.1"/>
    <property type="molecule type" value="Genomic_DNA"/>
</dbReference>
<feature type="transmembrane region" description="Helical" evidence="1">
    <location>
        <begin position="59"/>
        <end position="81"/>
    </location>
</feature>
<dbReference type="OrthoDB" id="8880065at2759"/>
<keyword evidence="1" id="KW-1133">Transmembrane helix</keyword>
<organism evidence="2 3">
    <name type="scientific">Trichomalopsis sarcophagae</name>
    <dbReference type="NCBI Taxonomy" id="543379"/>
    <lineage>
        <taxon>Eukaryota</taxon>
        <taxon>Metazoa</taxon>
        <taxon>Ecdysozoa</taxon>
        <taxon>Arthropoda</taxon>
        <taxon>Hexapoda</taxon>
        <taxon>Insecta</taxon>
        <taxon>Pterygota</taxon>
        <taxon>Neoptera</taxon>
        <taxon>Endopterygota</taxon>
        <taxon>Hymenoptera</taxon>
        <taxon>Apocrita</taxon>
        <taxon>Proctotrupomorpha</taxon>
        <taxon>Chalcidoidea</taxon>
        <taxon>Pteromalidae</taxon>
        <taxon>Pteromalinae</taxon>
        <taxon>Trichomalopsis</taxon>
    </lineage>
</organism>
<sequence>MSLLNAQDFLGKFCARYVISLPKINLSRSQKNCHWQKNLQFNVHTVAIFHKFLTPFNEMIKILIICLTSGTLLLGSLAQFLKRRRRHPIPPSRRHLRDSRQRLINSKASNFDAVSQASWARRSEASTRGSHISDRASLISSVPGGLDGDTKLTPQQYGVLESAYHNCLGLGIFLLFLIELCVALCIGRINETIDRSLVRNG</sequence>
<accession>A0A232FMB2</accession>
<evidence type="ECO:0000256" key="1">
    <source>
        <dbReference type="SAM" id="Phobius"/>
    </source>
</evidence>
<keyword evidence="1" id="KW-0812">Transmembrane</keyword>